<evidence type="ECO:0000313" key="3">
    <source>
        <dbReference type="Ensembl" id="ENSSTUP00000065175.1"/>
    </source>
</evidence>
<evidence type="ECO:0000256" key="1">
    <source>
        <dbReference type="SAM" id="SignalP"/>
    </source>
</evidence>
<dbReference type="InParanoid" id="A0A674B1A2"/>
<dbReference type="GeneTree" id="ENSGT01140000282712"/>
<dbReference type="Gene3D" id="3.90.1720.10">
    <property type="entry name" value="endopeptidase domain like (from Nostoc punctiforme)"/>
    <property type="match status" value="2"/>
</dbReference>
<reference evidence="3" key="2">
    <citation type="submission" date="2025-09" db="UniProtKB">
        <authorList>
            <consortium name="Ensembl"/>
        </authorList>
    </citation>
    <scope>IDENTIFICATION</scope>
</reference>
<keyword evidence="1" id="KW-0732">Signal</keyword>
<dbReference type="Proteomes" id="UP000472277">
    <property type="component" value="Chromosome 21"/>
</dbReference>
<sequence>MKRMKQTFILAILLFQLTISVEGGFHFGDIIKFDRTGYNHYAIWVGDKVFDIFHFPVTKCTFASLAAVKGRSNPVVDNHLDDILTLTIDCGRYFVIKNNCEHIATTICYGEAVCLQVLFIIIKHDQEFCFLSFLLKWIKGL</sequence>
<feature type="chain" id="PRO_5025463157" description="LRAT domain-containing protein" evidence="1">
    <location>
        <begin position="24"/>
        <end position="141"/>
    </location>
</feature>
<organism evidence="3 4">
    <name type="scientific">Salmo trutta</name>
    <name type="common">Brown trout</name>
    <dbReference type="NCBI Taxonomy" id="8032"/>
    <lineage>
        <taxon>Eukaryota</taxon>
        <taxon>Metazoa</taxon>
        <taxon>Chordata</taxon>
        <taxon>Craniata</taxon>
        <taxon>Vertebrata</taxon>
        <taxon>Euteleostomi</taxon>
        <taxon>Actinopterygii</taxon>
        <taxon>Neopterygii</taxon>
        <taxon>Teleostei</taxon>
        <taxon>Protacanthopterygii</taxon>
        <taxon>Salmoniformes</taxon>
        <taxon>Salmonidae</taxon>
        <taxon>Salmoninae</taxon>
        <taxon>Salmo</taxon>
    </lineage>
</organism>
<protein>
    <recommendedName>
        <fullName evidence="2">LRAT domain-containing protein</fullName>
    </recommendedName>
</protein>
<evidence type="ECO:0000313" key="4">
    <source>
        <dbReference type="Proteomes" id="UP000472277"/>
    </source>
</evidence>
<dbReference type="PROSITE" id="PS51934">
    <property type="entry name" value="LRAT"/>
    <property type="match status" value="1"/>
</dbReference>
<keyword evidence="4" id="KW-1185">Reference proteome</keyword>
<accession>A0A674B1A2</accession>
<feature type="domain" description="LRAT" evidence="2">
    <location>
        <begin position="30"/>
        <end position="116"/>
    </location>
</feature>
<reference evidence="3" key="1">
    <citation type="submission" date="2025-08" db="UniProtKB">
        <authorList>
            <consortium name="Ensembl"/>
        </authorList>
    </citation>
    <scope>IDENTIFICATION</scope>
</reference>
<name>A0A674B1A2_SALTR</name>
<proteinExistence type="predicted"/>
<dbReference type="Ensembl" id="ENSSTUT00000068976.1">
    <property type="protein sequence ID" value="ENSSTUP00000065175.1"/>
    <property type="gene ID" value="ENSSTUG00000028394.1"/>
</dbReference>
<dbReference type="AlphaFoldDB" id="A0A674B1A2"/>
<evidence type="ECO:0000259" key="2">
    <source>
        <dbReference type="PROSITE" id="PS51934"/>
    </source>
</evidence>
<feature type="signal peptide" evidence="1">
    <location>
        <begin position="1"/>
        <end position="23"/>
    </location>
</feature>
<dbReference type="Pfam" id="PF04970">
    <property type="entry name" value="LRAT"/>
    <property type="match status" value="1"/>
</dbReference>
<dbReference type="InterPro" id="IPR007053">
    <property type="entry name" value="LRAT_dom"/>
</dbReference>